<dbReference type="RefSeq" id="WP_115932017.1">
    <property type="nucleotide sequence ID" value="NZ_QREH01000001.1"/>
</dbReference>
<dbReference type="InterPro" id="IPR028939">
    <property type="entry name" value="P5C_Rdtase_cat_N"/>
</dbReference>
<dbReference type="Gene3D" id="3.40.50.720">
    <property type="entry name" value="NAD(P)-binding Rossmann-like Domain"/>
    <property type="match status" value="1"/>
</dbReference>
<feature type="domain" description="Pyrroline-5-carboxylate reductase dimerisation" evidence="9">
    <location>
        <begin position="165"/>
        <end position="268"/>
    </location>
</feature>
<dbReference type="AlphaFoldDB" id="A0A3D9LEA4"/>
<comment type="catalytic activity">
    <reaction evidence="5">
        <text>L-proline + NAD(+) = (S)-1-pyrroline-5-carboxylate + NADH + 2 H(+)</text>
        <dbReference type="Rhea" id="RHEA:14105"/>
        <dbReference type="ChEBI" id="CHEBI:15378"/>
        <dbReference type="ChEBI" id="CHEBI:17388"/>
        <dbReference type="ChEBI" id="CHEBI:57540"/>
        <dbReference type="ChEBI" id="CHEBI:57945"/>
        <dbReference type="ChEBI" id="CHEBI:60039"/>
        <dbReference type="EC" id="1.5.1.2"/>
    </reaction>
</comment>
<evidence type="ECO:0000256" key="4">
    <source>
        <dbReference type="ARBA" id="ARBA00058118"/>
    </source>
</evidence>
<evidence type="ECO:0000256" key="7">
    <source>
        <dbReference type="PIRSR" id="PIRSR000193-1"/>
    </source>
</evidence>
<dbReference type="GO" id="GO:0005737">
    <property type="term" value="C:cytoplasm"/>
    <property type="evidence" value="ECO:0007669"/>
    <property type="project" value="UniProtKB-SubCell"/>
</dbReference>
<dbReference type="FunFam" id="1.10.3730.10:FF:000001">
    <property type="entry name" value="Pyrroline-5-carboxylate reductase"/>
    <property type="match status" value="1"/>
</dbReference>
<keyword evidence="5" id="KW-0963">Cytoplasm</keyword>
<feature type="domain" description="Pyrroline-5-carboxylate reductase catalytic N-terminal" evidence="8">
    <location>
        <begin position="3"/>
        <end position="102"/>
    </location>
</feature>
<evidence type="ECO:0000256" key="6">
    <source>
        <dbReference type="NCBIfam" id="TIGR00112"/>
    </source>
</evidence>
<dbReference type="Pfam" id="PF03807">
    <property type="entry name" value="F420_oxidored"/>
    <property type="match status" value="1"/>
</dbReference>
<dbReference type="PIRSF" id="PIRSF000193">
    <property type="entry name" value="Pyrrol-5-carb_rd"/>
    <property type="match status" value="1"/>
</dbReference>
<name>A0A3D9LEA4_9MICC</name>
<dbReference type="EC" id="1.5.1.2" evidence="5 6"/>
<dbReference type="InterPro" id="IPR008927">
    <property type="entry name" value="6-PGluconate_DH-like_C_sf"/>
</dbReference>
<keyword evidence="11" id="KW-1185">Reference proteome</keyword>
<dbReference type="GO" id="GO:0004735">
    <property type="term" value="F:pyrroline-5-carboxylate reductase activity"/>
    <property type="evidence" value="ECO:0007669"/>
    <property type="project" value="UniProtKB-UniRule"/>
</dbReference>
<protein>
    <recommendedName>
        <fullName evidence="5 6">Pyrroline-5-carboxylate reductase</fullName>
        <shortName evidence="5">P5C reductase</shortName>
        <shortName evidence="5">P5CR</shortName>
        <ecNumber evidence="5 6">1.5.1.2</ecNumber>
    </recommendedName>
    <alternativeName>
        <fullName evidence="5">PCA reductase</fullName>
    </alternativeName>
</protein>
<feature type="binding site" evidence="7">
    <location>
        <position position="60"/>
    </location>
    <ligand>
        <name>NADPH</name>
        <dbReference type="ChEBI" id="CHEBI:57783"/>
    </ligand>
</feature>
<dbReference type="SUPFAM" id="SSF48179">
    <property type="entry name" value="6-phosphogluconate dehydrogenase C-terminal domain-like"/>
    <property type="match status" value="1"/>
</dbReference>
<evidence type="ECO:0000313" key="10">
    <source>
        <dbReference type="EMBL" id="REE04004.1"/>
    </source>
</evidence>
<evidence type="ECO:0000259" key="9">
    <source>
        <dbReference type="Pfam" id="PF14748"/>
    </source>
</evidence>
<dbReference type="OrthoDB" id="9805754at2"/>
<accession>A0A3D9LEA4</accession>
<dbReference type="Gene3D" id="1.10.3730.10">
    <property type="entry name" value="ProC C-terminal domain-like"/>
    <property type="match status" value="1"/>
</dbReference>
<dbReference type="PANTHER" id="PTHR11645">
    <property type="entry name" value="PYRROLINE-5-CARBOXYLATE REDUCTASE"/>
    <property type="match status" value="1"/>
</dbReference>
<sequence>MNIALLGLGNMNGAILAGMLAAGTDAASVCATGHSAERARANQERYGVTVAATESDPEANRTAAAGADIVVLGVKPKDILALCREIGGALRPGTVVVSVAAGIPLAAMEANLPGGQPVVRTMPNTPLTVGMGVVGLAGGTAVTEHHVDLAAGLFRGSGSVYQVKESQLDAVAAVSGSGPAYAFLLAELMAAGGADMGLDEDLAKDLARATVAGAGRMLAEPEVDPAALRRAVTSPNGTTEAAINSFLDSGLADLIAQGMRASAARGQAMSREYGS</sequence>
<comment type="similarity">
    <text evidence="1 5">Belongs to the pyrroline-5-carboxylate reductase family.</text>
</comment>
<feature type="binding site" evidence="7">
    <location>
        <begin position="6"/>
        <end position="11"/>
    </location>
    <ligand>
        <name>NADP(+)</name>
        <dbReference type="ChEBI" id="CHEBI:58349"/>
    </ligand>
</feature>
<evidence type="ECO:0000313" key="11">
    <source>
        <dbReference type="Proteomes" id="UP000256727"/>
    </source>
</evidence>
<dbReference type="GO" id="GO:0055129">
    <property type="term" value="P:L-proline biosynthetic process"/>
    <property type="evidence" value="ECO:0007669"/>
    <property type="project" value="UniProtKB-UniRule"/>
</dbReference>
<proteinExistence type="inferred from homology"/>
<dbReference type="HAMAP" id="MF_01925">
    <property type="entry name" value="P5C_reductase"/>
    <property type="match status" value="1"/>
</dbReference>
<dbReference type="NCBIfam" id="TIGR00112">
    <property type="entry name" value="proC"/>
    <property type="match status" value="1"/>
</dbReference>
<evidence type="ECO:0000256" key="3">
    <source>
        <dbReference type="ARBA" id="ARBA00023002"/>
    </source>
</evidence>
<dbReference type="InterPro" id="IPR036291">
    <property type="entry name" value="NAD(P)-bd_dom_sf"/>
</dbReference>
<comment type="catalytic activity">
    <reaction evidence="5">
        <text>L-proline + NADP(+) = (S)-1-pyrroline-5-carboxylate + NADPH + 2 H(+)</text>
        <dbReference type="Rhea" id="RHEA:14109"/>
        <dbReference type="ChEBI" id="CHEBI:15378"/>
        <dbReference type="ChEBI" id="CHEBI:17388"/>
        <dbReference type="ChEBI" id="CHEBI:57783"/>
        <dbReference type="ChEBI" id="CHEBI:58349"/>
        <dbReference type="ChEBI" id="CHEBI:60039"/>
        <dbReference type="EC" id="1.5.1.2"/>
    </reaction>
</comment>
<organism evidence="10 11">
    <name type="scientific">Citricoccus muralis</name>
    <dbReference type="NCBI Taxonomy" id="169134"/>
    <lineage>
        <taxon>Bacteria</taxon>
        <taxon>Bacillati</taxon>
        <taxon>Actinomycetota</taxon>
        <taxon>Actinomycetes</taxon>
        <taxon>Micrococcales</taxon>
        <taxon>Micrococcaceae</taxon>
        <taxon>Citricoccus</taxon>
    </lineage>
</organism>
<dbReference type="UniPathway" id="UPA00098">
    <property type="reaction ID" value="UER00361"/>
</dbReference>
<keyword evidence="5" id="KW-0028">Amino-acid biosynthesis</keyword>
<keyword evidence="2 5" id="KW-0521">NADP</keyword>
<dbReference type="SUPFAM" id="SSF51735">
    <property type="entry name" value="NAD(P)-binding Rossmann-fold domains"/>
    <property type="match status" value="1"/>
</dbReference>
<comment type="function">
    <text evidence="4 5">Catalyzes the reduction of 1-pyrroline-5-carboxylate (PCA) to L-proline.</text>
</comment>
<gene>
    <name evidence="5" type="primary">proC</name>
    <name evidence="10" type="ORF">C8E99_1828</name>
</gene>
<evidence type="ECO:0000256" key="1">
    <source>
        <dbReference type="ARBA" id="ARBA00005525"/>
    </source>
</evidence>
<dbReference type="PANTHER" id="PTHR11645:SF0">
    <property type="entry name" value="PYRROLINE-5-CARBOXYLATE REDUCTASE 3"/>
    <property type="match status" value="1"/>
</dbReference>
<comment type="caution">
    <text evidence="10">The sequence shown here is derived from an EMBL/GenBank/DDBJ whole genome shotgun (WGS) entry which is preliminary data.</text>
</comment>
<dbReference type="InterPro" id="IPR029036">
    <property type="entry name" value="P5CR_dimer"/>
</dbReference>
<comment type="pathway">
    <text evidence="5">Amino-acid biosynthesis; L-proline biosynthesis; L-proline from L-glutamate 5-semialdehyde: step 1/1.</text>
</comment>
<comment type="subcellular location">
    <subcellularLocation>
        <location evidence="5">Cytoplasm</location>
    </subcellularLocation>
</comment>
<evidence type="ECO:0000256" key="5">
    <source>
        <dbReference type="HAMAP-Rule" id="MF_01925"/>
    </source>
</evidence>
<dbReference type="EMBL" id="QREH01000001">
    <property type="protein sequence ID" value="REE04004.1"/>
    <property type="molecule type" value="Genomic_DNA"/>
</dbReference>
<keyword evidence="5" id="KW-0641">Proline biosynthesis</keyword>
<evidence type="ECO:0000256" key="2">
    <source>
        <dbReference type="ARBA" id="ARBA00022857"/>
    </source>
</evidence>
<reference evidence="10 11" key="1">
    <citation type="submission" date="2018-07" db="EMBL/GenBank/DDBJ databases">
        <title>Sequencing the genomes of 1000 actinobacteria strains.</title>
        <authorList>
            <person name="Klenk H.-P."/>
        </authorList>
    </citation>
    <scope>NUCLEOTIDE SEQUENCE [LARGE SCALE GENOMIC DNA]</scope>
    <source>
        <strain evidence="10 11">DSM 14442</strain>
    </source>
</reference>
<keyword evidence="3 5" id="KW-0560">Oxidoreductase</keyword>
<dbReference type="Pfam" id="PF14748">
    <property type="entry name" value="P5CR_dimer"/>
    <property type="match status" value="1"/>
</dbReference>
<dbReference type="Proteomes" id="UP000256727">
    <property type="component" value="Unassembled WGS sequence"/>
</dbReference>
<evidence type="ECO:0000259" key="8">
    <source>
        <dbReference type="Pfam" id="PF03807"/>
    </source>
</evidence>
<dbReference type="InterPro" id="IPR000304">
    <property type="entry name" value="Pyrroline-COOH_reductase"/>
</dbReference>